<dbReference type="AlphaFoldDB" id="A0A502KQA8"/>
<dbReference type="InterPro" id="IPR021559">
    <property type="entry name" value="DUF3019"/>
</dbReference>
<reference evidence="1 2" key="1">
    <citation type="submission" date="2019-01" db="EMBL/GenBank/DDBJ databases">
        <title>Litorilituus lipolytica sp. nov., isolated from intertidal sand of the Yellow Sea in China.</title>
        <authorList>
            <person name="Liu A."/>
        </authorList>
    </citation>
    <scope>NUCLEOTIDE SEQUENCE [LARGE SCALE GENOMIC DNA]</scope>
    <source>
        <strain evidence="1 2">RZ04</strain>
    </source>
</reference>
<evidence type="ECO:0000313" key="1">
    <source>
        <dbReference type="EMBL" id="TPH13910.1"/>
    </source>
</evidence>
<dbReference type="Pfam" id="PF11456">
    <property type="entry name" value="DUF3019"/>
    <property type="match status" value="1"/>
</dbReference>
<name>A0A502KQA8_9GAMM</name>
<protein>
    <submittedName>
        <fullName evidence="1">DUF3019 domain-containing protein</fullName>
    </submittedName>
</protein>
<sequence>MKIIKLLTITTIICLYITSWELSAKEKISSNNVQYSFSLQPEICVLESPQSFCHQTVVFEFIDQPPHNICIYIKQNLASKQCYSSKHRSIFNYVVNTDTSIELVIEDEITHKILGITEFKVTKYKPVRQRRRFSWNLL</sequence>
<keyword evidence="2" id="KW-1185">Reference proteome</keyword>
<organism evidence="1 2">
    <name type="scientific">Litorilituus lipolyticus</name>
    <dbReference type="NCBI Taxonomy" id="2491017"/>
    <lineage>
        <taxon>Bacteria</taxon>
        <taxon>Pseudomonadati</taxon>
        <taxon>Pseudomonadota</taxon>
        <taxon>Gammaproteobacteria</taxon>
        <taxon>Alteromonadales</taxon>
        <taxon>Colwelliaceae</taxon>
        <taxon>Litorilituus</taxon>
    </lineage>
</organism>
<accession>A0A502KQA8</accession>
<dbReference type="OrthoDB" id="6265867at2"/>
<evidence type="ECO:0000313" key="2">
    <source>
        <dbReference type="Proteomes" id="UP000315303"/>
    </source>
</evidence>
<dbReference type="EMBL" id="SAWY01000027">
    <property type="protein sequence ID" value="TPH13910.1"/>
    <property type="molecule type" value="Genomic_DNA"/>
</dbReference>
<dbReference type="Proteomes" id="UP000315303">
    <property type="component" value="Unassembled WGS sequence"/>
</dbReference>
<comment type="caution">
    <text evidence="1">The sequence shown here is derived from an EMBL/GenBank/DDBJ whole genome shotgun (WGS) entry which is preliminary data.</text>
</comment>
<gene>
    <name evidence="1" type="ORF">EPA86_12395</name>
</gene>
<proteinExistence type="predicted"/>